<dbReference type="Proteomes" id="UP000503278">
    <property type="component" value="Chromosome"/>
</dbReference>
<evidence type="ECO:0000313" key="1">
    <source>
        <dbReference type="EMBL" id="QJD94550.1"/>
    </source>
</evidence>
<dbReference type="RefSeq" id="WP_169605568.1">
    <property type="nucleotide sequence ID" value="NZ_CP051682.1"/>
</dbReference>
<keyword evidence="2" id="KW-1185">Reference proteome</keyword>
<sequence>MHFNTIAQNKAKTRQPVVPDHQVVTFKKLAEDAGISFTMPDNFKSIKVINSENLSFDYAMTMPGHTFEILFNVQSVKPDWDNYEHNKNTPGRIVPNPDSSYLDASQAQAATLSAESKYFVRNVSPHILTQFNADAGKTYLVNLQDLPETHHYKYALIFALEKNRIGYFTAVCLTNDKGPEFYRTINQARSCIKFN</sequence>
<protein>
    <recommendedName>
        <fullName evidence="3">PsbP C-terminal domain-containing protein</fullName>
    </recommendedName>
</protein>
<evidence type="ECO:0000313" key="2">
    <source>
        <dbReference type="Proteomes" id="UP000503278"/>
    </source>
</evidence>
<dbReference type="EMBL" id="CP051682">
    <property type="protein sequence ID" value="QJD94550.1"/>
    <property type="molecule type" value="Genomic_DNA"/>
</dbReference>
<accession>A0A7L5DTX6</accession>
<name>A0A7L5DTX6_9SPHI</name>
<dbReference type="AlphaFoldDB" id="A0A7L5DTX6"/>
<reference evidence="1 2" key="1">
    <citation type="submission" date="2020-04" db="EMBL/GenBank/DDBJ databases">
        <title>Genome sequencing of novel species.</title>
        <authorList>
            <person name="Heo J."/>
            <person name="Kim S.-J."/>
            <person name="Kim J.-S."/>
            <person name="Hong S.-B."/>
            <person name="Kwon S.-W."/>
        </authorList>
    </citation>
    <scope>NUCLEOTIDE SEQUENCE [LARGE SCALE GENOMIC DNA]</scope>
    <source>
        <strain evidence="1 2">F39-2</strain>
    </source>
</reference>
<dbReference type="KEGG" id="mrob:HH214_01005"/>
<gene>
    <name evidence="1" type="ORF">HH214_01005</name>
</gene>
<organism evidence="1 2">
    <name type="scientific">Mucilaginibacter robiniae</name>
    <dbReference type="NCBI Taxonomy" id="2728022"/>
    <lineage>
        <taxon>Bacteria</taxon>
        <taxon>Pseudomonadati</taxon>
        <taxon>Bacteroidota</taxon>
        <taxon>Sphingobacteriia</taxon>
        <taxon>Sphingobacteriales</taxon>
        <taxon>Sphingobacteriaceae</taxon>
        <taxon>Mucilaginibacter</taxon>
    </lineage>
</organism>
<proteinExistence type="predicted"/>
<evidence type="ECO:0008006" key="3">
    <source>
        <dbReference type="Google" id="ProtNLM"/>
    </source>
</evidence>